<keyword evidence="1" id="KW-0472">Membrane</keyword>
<feature type="transmembrane region" description="Helical" evidence="1">
    <location>
        <begin position="12"/>
        <end position="39"/>
    </location>
</feature>
<keyword evidence="1" id="KW-0812">Transmembrane</keyword>
<evidence type="ECO:0000313" key="2">
    <source>
        <dbReference type="EMBL" id="KAG6371840.1"/>
    </source>
</evidence>
<dbReference type="Proteomes" id="UP000683000">
    <property type="component" value="Unassembled WGS sequence"/>
</dbReference>
<dbReference type="AlphaFoldDB" id="A0A8I3A6W3"/>
<accession>A0A8I3A6W3</accession>
<comment type="caution">
    <text evidence="2">The sequence shown here is derived from an EMBL/GenBank/DDBJ whole genome shotgun (WGS) entry which is preliminary data.</text>
</comment>
<feature type="transmembrane region" description="Helical" evidence="1">
    <location>
        <begin position="51"/>
        <end position="71"/>
    </location>
</feature>
<organism evidence="2 3">
    <name type="scientific">Boletus reticuloceps</name>
    <dbReference type="NCBI Taxonomy" id="495285"/>
    <lineage>
        <taxon>Eukaryota</taxon>
        <taxon>Fungi</taxon>
        <taxon>Dikarya</taxon>
        <taxon>Basidiomycota</taxon>
        <taxon>Agaricomycotina</taxon>
        <taxon>Agaricomycetes</taxon>
        <taxon>Agaricomycetidae</taxon>
        <taxon>Boletales</taxon>
        <taxon>Boletineae</taxon>
        <taxon>Boletaceae</taxon>
        <taxon>Boletoideae</taxon>
        <taxon>Boletus</taxon>
    </lineage>
</organism>
<protein>
    <submittedName>
        <fullName evidence="2">Uncharacterized protein</fullName>
    </submittedName>
</protein>
<sequence>MSKSITSPSVSRIHVSSIISIVSLQAFPGIFIMVVWYTILLRESLPVPSNIPYLPFLITLGAGTTFSVTLLAHIVSCPRRVCWVAYTLTNLFTAIALPCILSSTFLSLFQFRYMRNDNPNIDAAEFLDWEGIRIFLREDKMKIYTVFIALLPVFTHNMLQMVFDDEMLSAKKVLCHPSPEDAACAGRDASNLNQSFINNR</sequence>
<keyword evidence="3" id="KW-1185">Reference proteome</keyword>
<reference evidence="2" key="1">
    <citation type="submission" date="2021-03" db="EMBL/GenBank/DDBJ databases">
        <title>Evolutionary innovations through gain and loss of genes in the ectomycorrhizal Boletales.</title>
        <authorList>
            <person name="Wu G."/>
            <person name="Miyauchi S."/>
            <person name="Morin E."/>
            <person name="Yang Z.-L."/>
            <person name="Xu J."/>
            <person name="Martin F.M."/>
        </authorList>
    </citation>
    <scope>NUCLEOTIDE SEQUENCE</scope>
    <source>
        <strain evidence="2">BR01</strain>
    </source>
</reference>
<proteinExistence type="predicted"/>
<evidence type="ECO:0000313" key="3">
    <source>
        <dbReference type="Proteomes" id="UP000683000"/>
    </source>
</evidence>
<dbReference type="EMBL" id="JAGFBS010000031">
    <property type="protein sequence ID" value="KAG6371840.1"/>
    <property type="molecule type" value="Genomic_DNA"/>
</dbReference>
<name>A0A8I3A6W3_9AGAM</name>
<gene>
    <name evidence="2" type="ORF">JVT61DRAFT_8835</name>
</gene>
<evidence type="ECO:0000256" key="1">
    <source>
        <dbReference type="SAM" id="Phobius"/>
    </source>
</evidence>
<feature type="transmembrane region" description="Helical" evidence="1">
    <location>
        <begin position="83"/>
        <end position="109"/>
    </location>
</feature>
<keyword evidence="1" id="KW-1133">Transmembrane helix</keyword>